<dbReference type="UniPathway" id="UPA00078"/>
<dbReference type="OrthoDB" id="9760689at2"/>
<dbReference type="HOGENOM" id="CLU_046586_1_0_6"/>
<comment type="function">
    <text evidence="5">Converts the free carboxyl group of a malonyl-thioester to its methyl ester by transfer of a methyl group from S-adenosyl-L-methionine (SAM). It allows to synthesize pimeloyl-ACP via the fatty acid synthetic pathway.</text>
</comment>
<dbReference type="EC" id="2.1.1.197" evidence="5"/>
<evidence type="ECO:0000256" key="2">
    <source>
        <dbReference type="ARBA" id="ARBA00022679"/>
    </source>
</evidence>
<comment type="caution">
    <text evidence="6">The sequence shown here is derived from an EMBL/GenBank/DDBJ whole genome shotgun (WGS) entry which is preliminary data.</text>
</comment>
<dbReference type="GO" id="GO:0009102">
    <property type="term" value="P:biotin biosynthetic process"/>
    <property type="evidence" value="ECO:0007669"/>
    <property type="project" value="UniProtKB-UniRule"/>
</dbReference>
<keyword evidence="3 5" id="KW-0949">S-adenosyl-L-methionine</keyword>
<dbReference type="GO" id="GO:0102130">
    <property type="term" value="F:malonyl-CoA methyltransferase activity"/>
    <property type="evidence" value="ECO:0007669"/>
    <property type="project" value="UniProtKB-EC"/>
</dbReference>
<dbReference type="AlphaFoldDB" id="S3PM20"/>
<proteinExistence type="inferred from homology"/>
<evidence type="ECO:0000256" key="3">
    <source>
        <dbReference type="ARBA" id="ARBA00022691"/>
    </source>
</evidence>
<dbReference type="RefSeq" id="WP_016655175.1">
    <property type="nucleotide sequence ID" value="NZ_KE340351.1"/>
</dbReference>
<name>S3PM20_9GAMM</name>
<comment type="catalytic activity">
    <reaction evidence="5">
        <text>malonyl-[ACP] + S-adenosyl-L-methionine = malonyl-[ACP] methyl ester + S-adenosyl-L-homocysteine</text>
        <dbReference type="Rhea" id="RHEA:17105"/>
        <dbReference type="Rhea" id="RHEA-COMP:9623"/>
        <dbReference type="Rhea" id="RHEA-COMP:9954"/>
        <dbReference type="ChEBI" id="CHEBI:57856"/>
        <dbReference type="ChEBI" id="CHEBI:59789"/>
        <dbReference type="ChEBI" id="CHEBI:78449"/>
        <dbReference type="ChEBI" id="CHEBI:78845"/>
        <dbReference type="EC" id="2.1.1.197"/>
    </reaction>
</comment>
<gene>
    <name evidence="5" type="primary">bioC</name>
    <name evidence="6" type="ORF">F945_00744</name>
</gene>
<dbReference type="eggNOG" id="COG4106">
    <property type="taxonomic scope" value="Bacteria"/>
</dbReference>
<sequence length="259" mass="29704">MKIDSLSIAQRFAKAGQSYHQHATVQKQIAVQLFQLMQHNLPAQVAGSCLEIGCGSGHLSQLVLSDHLQFQPNPYYCNDLYEAVQQHFNADRRLNWLIGDIEQLQLPDSLALIVSSSALQWMKDIDVLLVNLHEAMLPQAYLCFSSFSLDNLKQIKTLTGQGLDYLSPAQWQQKLQQHGFEIVLLQDHIETLYFSHPLDVLKHLKATGVTATAQQYRWTKQSLQQFYQDYHQMSVMDEQAQAQYPLSYHPLYCIARRIS</sequence>
<accession>S3PM20</accession>
<dbReference type="PATRIC" id="fig|421052.3.peg.735"/>
<keyword evidence="1 5" id="KW-0489">Methyltransferase</keyword>
<dbReference type="Proteomes" id="UP000014568">
    <property type="component" value="Unassembled WGS sequence"/>
</dbReference>
<dbReference type="EMBL" id="ATGI01000006">
    <property type="protein sequence ID" value="EPF79856.1"/>
    <property type="molecule type" value="Genomic_DNA"/>
</dbReference>
<dbReference type="InterPro" id="IPR011814">
    <property type="entry name" value="BioC"/>
</dbReference>
<dbReference type="GO" id="GO:0010340">
    <property type="term" value="F:carboxyl-O-methyltransferase activity"/>
    <property type="evidence" value="ECO:0007669"/>
    <property type="project" value="UniProtKB-UniRule"/>
</dbReference>
<dbReference type="HAMAP" id="MF_00835">
    <property type="entry name" value="BioC"/>
    <property type="match status" value="1"/>
</dbReference>
<dbReference type="Pfam" id="PF13489">
    <property type="entry name" value="Methyltransf_23"/>
    <property type="match status" value="1"/>
</dbReference>
<keyword evidence="7" id="KW-1185">Reference proteome</keyword>
<keyword evidence="4 5" id="KW-0093">Biotin biosynthesis</keyword>
<protein>
    <recommendedName>
        <fullName evidence="5">Malonyl-[acyl-carrier protein] O-methyltransferase</fullName>
        <shortName evidence="5">Malonyl-ACP O-methyltransferase</shortName>
        <ecNumber evidence="5">2.1.1.197</ecNumber>
    </recommendedName>
    <alternativeName>
        <fullName evidence="5">Biotin synthesis protein BioC</fullName>
    </alternativeName>
</protein>
<evidence type="ECO:0000256" key="5">
    <source>
        <dbReference type="HAMAP-Rule" id="MF_00835"/>
    </source>
</evidence>
<evidence type="ECO:0000313" key="7">
    <source>
        <dbReference type="Proteomes" id="UP000014568"/>
    </source>
</evidence>
<dbReference type="GO" id="GO:0032259">
    <property type="term" value="P:methylation"/>
    <property type="evidence" value="ECO:0007669"/>
    <property type="project" value="UniProtKB-KW"/>
</dbReference>
<evidence type="ECO:0000256" key="4">
    <source>
        <dbReference type="ARBA" id="ARBA00022756"/>
    </source>
</evidence>
<dbReference type="InterPro" id="IPR029063">
    <property type="entry name" value="SAM-dependent_MTases_sf"/>
</dbReference>
<reference evidence="6 7" key="1">
    <citation type="submission" date="2013-06" db="EMBL/GenBank/DDBJ databases">
        <title>The Genome Sequence of Acinetobacter rudis CIP 110305.</title>
        <authorList>
            <consortium name="The Broad Institute Genome Sequencing Platform"/>
            <consortium name="The Broad Institute Genome Sequencing Center for Infectious Disease"/>
            <person name="Cerqueira G."/>
            <person name="Feldgarden M."/>
            <person name="Courvalin P."/>
            <person name="Perichon B."/>
            <person name="Grillot-Courvalin C."/>
            <person name="Clermont D."/>
            <person name="Rocha E."/>
            <person name="Yoon E.-J."/>
            <person name="Nemec A."/>
            <person name="Young S.K."/>
            <person name="Zeng Q."/>
            <person name="Gargeya S."/>
            <person name="Fitzgerald M."/>
            <person name="Abouelleil A."/>
            <person name="Alvarado L."/>
            <person name="Berlin A.M."/>
            <person name="Chapman S.B."/>
            <person name="Dewar J."/>
            <person name="Goldberg J."/>
            <person name="Griggs A."/>
            <person name="Gujja S."/>
            <person name="Hansen M."/>
            <person name="Howarth C."/>
            <person name="Imamovic A."/>
            <person name="Larimer J."/>
            <person name="McCowan C."/>
            <person name="Murphy C."/>
            <person name="Pearson M."/>
            <person name="Priest M."/>
            <person name="Roberts A."/>
            <person name="Saif S."/>
            <person name="Shea T."/>
            <person name="Sykes S."/>
            <person name="Wortman J."/>
            <person name="Nusbaum C."/>
            <person name="Birren B."/>
        </authorList>
    </citation>
    <scope>NUCLEOTIDE SEQUENCE [LARGE SCALE GENOMIC DNA]</scope>
    <source>
        <strain evidence="6 7">CIP 110305</strain>
    </source>
</reference>
<dbReference type="STRING" id="632955.GCA_000829675_01422"/>
<dbReference type="CDD" id="cd02440">
    <property type="entry name" value="AdoMet_MTases"/>
    <property type="match status" value="1"/>
</dbReference>
<comment type="similarity">
    <text evidence="5">Belongs to the methyltransferase superfamily.</text>
</comment>
<dbReference type="Gene3D" id="3.40.50.150">
    <property type="entry name" value="Vaccinia Virus protein VP39"/>
    <property type="match status" value="1"/>
</dbReference>
<evidence type="ECO:0000313" key="6">
    <source>
        <dbReference type="EMBL" id="EPF79856.1"/>
    </source>
</evidence>
<evidence type="ECO:0000256" key="1">
    <source>
        <dbReference type="ARBA" id="ARBA00022603"/>
    </source>
</evidence>
<dbReference type="SUPFAM" id="SSF53335">
    <property type="entry name" value="S-adenosyl-L-methionine-dependent methyltransferases"/>
    <property type="match status" value="1"/>
</dbReference>
<dbReference type="NCBIfam" id="TIGR02072">
    <property type="entry name" value="BioC"/>
    <property type="match status" value="1"/>
</dbReference>
<comment type="pathway">
    <text evidence="5">Cofactor biosynthesis; biotin biosynthesis.</text>
</comment>
<organism evidence="6 7">
    <name type="scientific">Acinetobacter rudis CIP 110305</name>
    <dbReference type="NCBI Taxonomy" id="421052"/>
    <lineage>
        <taxon>Bacteria</taxon>
        <taxon>Pseudomonadati</taxon>
        <taxon>Pseudomonadota</taxon>
        <taxon>Gammaproteobacteria</taxon>
        <taxon>Moraxellales</taxon>
        <taxon>Moraxellaceae</taxon>
        <taxon>Acinetobacter</taxon>
    </lineage>
</organism>
<keyword evidence="2 5" id="KW-0808">Transferase</keyword>